<dbReference type="Proteomes" id="UP001204562">
    <property type="component" value="Unassembled WGS sequence"/>
</dbReference>
<protein>
    <submittedName>
        <fullName evidence="6">MBL fold metallo-hydrolase</fullName>
    </submittedName>
</protein>
<comment type="cofactor">
    <cofactor evidence="1">
        <name>Zn(2+)</name>
        <dbReference type="ChEBI" id="CHEBI:29105"/>
    </cofactor>
</comment>
<sequence length="209" mass="22621">MEIRRVVAGEFFTNCYVVWGGKPGIAVLIDPADDAPGLLRLLDGLGLIPEAVLLTHGHYDHILAVPGLQARWPELPVWCHPLDVPQAPTERDMGRVYPTVAAFSNLRPLEDGQRLHLAGLSIQALHTPGHTPGSVTFLVGDALFTGDTLFRGDIGRTDFAGGDDGQMASSLARLAALEGNLRVLPGHEEDSTLERERQTNPWLRAAAEI</sequence>
<keyword evidence="2" id="KW-0479">Metal-binding</keyword>
<dbReference type="InterPro" id="IPR051453">
    <property type="entry name" value="MBL_Glyoxalase_II"/>
</dbReference>
<dbReference type="SMART" id="SM00849">
    <property type="entry name" value="Lactamase_B"/>
    <property type="match status" value="1"/>
</dbReference>
<dbReference type="AlphaFoldDB" id="A0AAW5JRQ9"/>
<dbReference type="GO" id="GO:0046872">
    <property type="term" value="F:metal ion binding"/>
    <property type="evidence" value="ECO:0007669"/>
    <property type="project" value="UniProtKB-KW"/>
</dbReference>
<dbReference type="Gene3D" id="3.60.15.10">
    <property type="entry name" value="Ribonuclease Z/Hydroxyacylglutathione hydrolase-like"/>
    <property type="match status" value="1"/>
</dbReference>
<evidence type="ECO:0000256" key="2">
    <source>
        <dbReference type="ARBA" id="ARBA00022723"/>
    </source>
</evidence>
<evidence type="ECO:0000313" key="7">
    <source>
        <dbReference type="Proteomes" id="UP001204562"/>
    </source>
</evidence>
<evidence type="ECO:0000256" key="3">
    <source>
        <dbReference type="ARBA" id="ARBA00022801"/>
    </source>
</evidence>
<comment type="caution">
    <text evidence="6">The sequence shown here is derived from an EMBL/GenBank/DDBJ whole genome shotgun (WGS) entry which is preliminary data.</text>
</comment>
<name>A0AAW5JRQ9_9FIRM</name>
<evidence type="ECO:0000313" key="6">
    <source>
        <dbReference type="EMBL" id="MCQ4771151.1"/>
    </source>
</evidence>
<dbReference type="PANTHER" id="PTHR46233:SF3">
    <property type="entry name" value="HYDROXYACYLGLUTATHIONE HYDROLASE GLOC"/>
    <property type="match status" value="1"/>
</dbReference>
<feature type="domain" description="Metallo-beta-lactamase" evidence="5">
    <location>
        <begin position="12"/>
        <end position="187"/>
    </location>
</feature>
<organism evidence="6 7">
    <name type="scientific">Intestinimonas massiliensis</name>
    <name type="common">ex Afouda et al. 2020</name>
    <dbReference type="NCBI Taxonomy" id="1673721"/>
    <lineage>
        <taxon>Bacteria</taxon>
        <taxon>Bacillati</taxon>
        <taxon>Bacillota</taxon>
        <taxon>Clostridia</taxon>
        <taxon>Eubacteriales</taxon>
        <taxon>Intestinimonas</taxon>
    </lineage>
</organism>
<accession>A0AAW5JRQ9</accession>
<dbReference type="PANTHER" id="PTHR46233">
    <property type="entry name" value="HYDROXYACYLGLUTATHIONE HYDROLASE GLOC"/>
    <property type="match status" value="1"/>
</dbReference>
<gene>
    <name evidence="6" type="ORF">NE579_11860</name>
</gene>
<dbReference type="InterPro" id="IPR036866">
    <property type="entry name" value="RibonucZ/Hydroxyglut_hydro"/>
</dbReference>
<keyword evidence="4" id="KW-0862">Zinc</keyword>
<dbReference type="EMBL" id="JANFYS010000025">
    <property type="protein sequence ID" value="MCQ4771151.1"/>
    <property type="molecule type" value="Genomic_DNA"/>
</dbReference>
<dbReference type="SUPFAM" id="SSF56281">
    <property type="entry name" value="Metallo-hydrolase/oxidoreductase"/>
    <property type="match status" value="1"/>
</dbReference>
<dbReference type="Pfam" id="PF00753">
    <property type="entry name" value="Lactamase_B"/>
    <property type="match status" value="1"/>
</dbReference>
<reference evidence="6" key="1">
    <citation type="submission" date="2022-06" db="EMBL/GenBank/DDBJ databases">
        <title>Isolation of gut microbiota from human fecal samples.</title>
        <authorList>
            <person name="Pamer E.G."/>
            <person name="Barat B."/>
            <person name="Waligurski E."/>
            <person name="Medina S."/>
            <person name="Paddock L."/>
            <person name="Mostad J."/>
        </authorList>
    </citation>
    <scope>NUCLEOTIDE SEQUENCE</scope>
    <source>
        <strain evidence="6">DFI.9.91</strain>
    </source>
</reference>
<evidence type="ECO:0000259" key="5">
    <source>
        <dbReference type="SMART" id="SM00849"/>
    </source>
</evidence>
<proteinExistence type="predicted"/>
<dbReference type="GO" id="GO:0016787">
    <property type="term" value="F:hydrolase activity"/>
    <property type="evidence" value="ECO:0007669"/>
    <property type="project" value="UniProtKB-KW"/>
</dbReference>
<evidence type="ECO:0000256" key="4">
    <source>
        <dbReference type="ARBA" id="ARBA00022833"/>
    </source>
</evidence>
<dbReference type="InterPro" id="IPR001279">
    <property type="entry name" value="Metallo-B-lactamas"/>
</dbReference>
<evidence type="ECO:0000256" key="1">
    <source>
        <dbReference type="ARBA" id="ARBA00001947"/>
    </source>
</evidence>
<keyword evidence="3" id="KW-0378">Hydrolase</keyword>
<dbReference type="RefSeq" id="WP_256304406.1">
    <property type="nucleotide sequence ID" value="NZ_JANFYS010000025.1"/>
</dbReference>